<dbReference type="InterPro" id="IPR007421">
    <property type="entry name" value="Schlafen_AlbA_2_dom"/>
</dbReference>
<proteinExistence type="predicted"/>
<evidence type="ECO:0000313" key="2">
    <source>
        <dbReference type="EMBL" id="EEA91395.1"/>
    </source>
</evidence>
<dbReference type="Gene3D" id="3.30.950.30">
    <property type="entry name" value="Schlafen, AAA domain"/>
    <property type="match status" value="1"/>
</dbReference>
<dbReference type="HOGENOM" id="CLU_024970_6_0_11"/>
<protein>
    <submittedName>
        <fullName evidence="2">Divergent AAA domain protein</fullName>
    </submittedName>
</protein>
<gene>
    <name evidence="2" type="ORF">COLSTE_00401</name>
</gene>
<dbReference type="InterPro" id="IPR036388">
    <property type="entry name" value="WH-like_DNA-bd_sf"/>
</dbReference>
<feature type="domain" description="Schlafen AlbA-2" evidence="1">
    <location>
        <begin position="21"/>
        <end position="142"/>
    </location>
</feature>
<dbReference type="Pfam" id="PF13749">
    <property type="entry name" value="HATPase_c_4"/>
    <property type="match status" value="1"/>
</dbReference>
<dbReference type="Gene3D" id="3.30.565.60">
    <property type="match status" value="1"/>
</dbReference>
<organism evidence="2 3">
    <name type="scientific">Collinsella stercoris DSM 13279</name>
    <dbReference type="NCBI Taxonomy" id="445975"/>
    <lineage>
        <taxon>Bacteria</taxon>
        <taxon>Bacillati</taxon>
        <taxon>Actinomycetota</taxon>
        <taxon>Coriobacteriia</taxon>
        <taxon>Coriobacteriales</taxon>
        <taxon>Coriobacteriaceae</taxon>
        <taxon>Collinsella</taxon>
    </lineage>
</organism>
<dbReference type="Pfam" id="PF13412">
    <property type="entry name" value="HTH_24"/>
    <property type="match status" value="1"/>
</dbReference>
<reference evidence="2 3" key="2">
    <citation type="submission" date="2008-10" db="EMBL/GenBank/DDBJ databases">
        <authorList>
            <person name="Fulton L."/>
            <person name="Clifton S."/>
            <person name="Fulton B."/>
            <person name="Xu J."/>
            <person name="Minx P."/>
            <person name="Pepin K.H."/>
            <person name="Johnson M."/>
            <person name="Thiruvilangam P."/>
            <person name="Bhonagiri V."/>
            <person name="Nash W.E."/>
            <person name="Mardis E.R."/>
            <person name="Wilson R.K."/>
        </authorList>
    </citation>
    <scope>NUCLEOTIDE SEQUENCE [LARGE SCALE GENOMIC DNA]</scope>
    <source>
        <strain evidence="2 3">DSM 13279</strain>
    </source>
</reference>
<dbReference type="SUPFAM" id="SSF46785">
    <property type="entry name" value="Winged helix' DNA-binding domain"/>
    <property type="match status" value="1"/>
</dbReference>
<dbReference type="EMBL" id="ABXJ01000022">
    <property type="protein sequence ID" value="EEA91395.1"/>
    <property type="molecule type" value="Genomic_DNA"/>
</dbReference>
<dbReference type="InterPro" id="IPR038461">
    <property type="entry name" value="Schlafen_AlbA_2_dom_sf"/>
</dbReference>
<sequence length="501" mass="55229">MITEERVASIITRLRKQGTDDASVEVKECRSSLSKDIWETVSAFANTHGGLIILGLSERNGFTPVADFAIERVCDQFIAGVNDRNGEGKVVNPPRYDIARIEHEGAELLAITLEELPANSKPCYIKSKGMQAGSYKRCDDQDLLLSASETLSLSSAALFESYDRTPVFDARIEDLNDALLTATFERALTQTPRALTGTTTRLERMRRLNFIDADGNITRAGILAAGIYPQQFFPRLMIDVAVHPGMEKGDGGAIRFADRSLCEGTIGEMIGDAVQAIRRNLKTRSTVRGVGRVDEIEIPEEVLREVIANALIHRDYNPRFDGQAINVDIFDDRIEVRNPGGLYGSMRKQTLTSGISCCRNSTLMRLMSLVPLPLEAGSPAEGNGSGIPMMIHSCKEHGLKEPLFCPGIDQFKVTLFRPSWDMDASSAPRDKQEVSEKSVRLGEEAIHDLLAKYGEMSVNELQEQTGLNKTQVRNRLRKLIAAGKVIPTAPASSKKRAYRTA</sequence>
<dbReference type="InterPro" id="IPR038475">
    <property type="entry name" value="RecG_C_sf"/>
</dbReference>
<name>B6G8L0_9ACTN</name>
<dbReference type="eggNOG" id="COG2865">
    <property type="taxonomic scope" value="Bacteria"/>
</dbReference>
<accession>B6G8L0</accession>
<dbReference type="Pfam" id="PF04326">
    <property type="entry name" value="SLFN_AlbA_2"/>
    <property type="match status" value="1"/>
</dbReference>
<evidence type="ECO:0000313" key="3">
    <source>
        <dbReference type="Proteomes" id="UP000003560"/>
    </source>
</evidence>
<keyword evidence="3" id="KW-1185">Reference proteome</keyword>
<dbReference type="InterPro" id="IPR036390">
    <property type="entry name" value="WH_DNA-bd_sf"/>
</dbReference>
<dbReference type="RefSeq" id="WP_006720063.1">
    <property type="nucleotide sequence ID" value="NZ_CP085935.1"/>
</dbReference>
<dbReference type="PANTHER" id="PTHR30595">
    <property type="entry name" value="GLPR-RELATED TRANSCRIPTIONAL REPRESSOR"/>
    <property type="match status" value="1"/>
</dbReference>
<comment type="caution">
    <text evidence="2">The sequence shown here is derived from an EMBL/GenBank/DDBJ whole genome shotgun (WGS) entry which is preliminary data.</text>
</comment>
<dbReference type="AlphaFoldDB" id="B6G8L0"/>
<reference evidence="2 3" key="1">
    <citation type="submission" date="2008-10" db="EMBL/GenBank/DDBJ databases">
        <title>Draft genome sequence of Collinsella stercoris (DSM 13279).</title>
        <authorList>
            <person name="Sudarsanam P."/>
            <person name="Ley R."/>
            <person name="Guruge J."/>
            <person name="Turnbaugh P.J."/>
            <person name="Mahowald M."/>
            <person name="Liep D."/>
            <person name="Gordon J."/>
        </authorList>
    </citation>
    <scope>NUCLEOTIDE SEQUENCE [LARGE SCALE GENOMIC DNA]</scope>
    <source>
        <strain evidence="2 3">DSM 13279</strain>
    </source>
</reference>
<dbReference type="PANTHER" id="PTHR30595:SF6">
    <property type="entry name" value="SCHLAFEN ALBA-2 DOMAIN-CONTAINING PROTEIN"/>
    <property type="match status" value="1"/>
</dbReference>
<dbReference type="GeneID" id="98002740"/>
<dbReference type="STRING" id="445975.COLSTE_00401"/>
<dbReference type="Proteomes" id="UP000003560">
    <property type="component" value="Unassembled WGS sequence"/>
</dbReference>
<dbReference type="Gene3D" id="1.10.10.10">
    <property type="entry name" value="Winged helix-like DNA-binding domain superfamily/Winged helix DNA-binding domain"/>
    <property type="match status" value="1"/>
</dbReference>
<evidence type="ECO:0000259" key="1">
    <source>
        <dbReference type="Pfam" id="PF04326"/>
    </source>
</evidence>